<evidence type="ECO:0000256" key="7">
    <source>
        <dbReference type="SAM" id="Phobius"/>
    </source>
</evidence>
<evidence type="ECO:0000256" key="6">
    <source>
        <dbReference type="SAM" id="MobiDB-lite"/>
    </source>
</evidence>
<dbReference type="PANTHER" id="PTHR23504">
    <property type="entry name" value="MAJOR FACILITATOR SUPERFAMILY DOMAIN-CONTAINING PROTEIN 10"/>
    <property type="match status" value="1"/>
</dbReference>
<keyword evidence="4 7" id="KW-1133">Transmembrane helix</keyword>
<sequence>MLQSATTSANFSKIESSQSQTHHYLTFPTPPPKSRGRPPISPTRSFTRDSFSGSNFVEEWDCSTWNSSIPKGQLILLAAISLVEQTALNSMSPYLPEMVKTFPGVKSQDKGIAVGTLGSVFAFAQFSTNFFWGWLSDRIGRKPVMMIGTISTAACFVAFGFCRNLWQAIVIQVLMGLVNGNQGIISSCLGEMTNKSNQSRVFVYLPVVFGVGAITGPAIGGLMIFQKNPFNKEQKNPYPFIVPNILSAIILTITFVLMAYFLEETLEKSDKSSSMRKTMAVSFRQQRQLFNKFYTSFRYRFSSRSELFDDFDEENCDSMDRSETRSLLSESVIHNIHENEDNTKSQAGQVIFCRDTLILLGTYLVFQLSNVSFNSLYPIFLSEKEPIGRNLSVESIGISLSLSGVIAIIFQGIFLEKLKQKIGNKATYRAVLFLFFISMIAMPWVNYSRSPPPFGLGDGQFWLWIELGFLLFLKTIASVGGFTSALLLITNTAPNHSVLGTLNGLAQTLSAAGRAIGPILSGFLFSTAATRIHSRGEVLPWTVFGVIAFLSFLASFGIKSSNLESELYDEQNSQNEDEQFY</sequence>
<dbReference type="OrthoDB" id="10262656at2759"/>
<feature type="transmembrane region" description="Helical" evidence="7">
    <location>
        <begin position="396"/>
        <end position="415"/>
    </location>
</feature>
<keyword evidence="10" id="KW-1185">Reference proteome</keyword>
<comment type="caution">
    <text evidence="9">The sequence shown here is derived from an EMBL/GenBank/DDBJ whole genome shotgun (WGS) entry which is preliminary data.</text>
</comment>
<keyword evidence="3 7" id="KW-0812">Transmembrane</keyword>
<protein>
    <submittedName>
        <fullName evidence="9">Putative membrane protein</fullName>
    </submittedName>
</protein>
<dbReference type="AlphaFoldDB" id="A0A420HDT9"/>
<feature type="transmembrane region" description="Helical" evidence="7">
    <location>
        <begin position="245"/>
        <end position="262"/>
    </location>
</feature>
<reference evidence="9 10" key="1">
    <citation type="journal article" date="2018" name="BMC Genomics">
        <title>Comparative genome analyses reveal sequence features reflecting distinct modes of host-adaptation between dicot and monocot powdery mildew.</title>
        <authorList>
            <person name="Wu Y."/>
            <person name="Ma X."/>
            <person name="Pan Z."/>
            <person name="Kale S.D."/>
            <person name="Song Y."/>
            <person name="King H."/>
            <person name="Zhang Q."/>
            <person name="Presley C."/>
            <person name="Deng X."/>
            <person name="Wei C.I."/>
            <person name="Xiao S."/>
        </authorList>
    </citation>
    <scope>NUCLEOTIDE SEQUENCE [LARGE SCALE GENOMIC DNA]</scope>
    <source>
        <strain evidence="9">UMSG2</strain>
    </source>
</reference>
<dbReference type="PANTHER" id="PTHR23504:SF39">
    <property type="entry name" value="TRANSPORTER, PUTATIVE (AFU_ORTHOLOGUE AFUA_6G03860)-RELATED"/>
    <property type="match status" value="1"/>
</dbReference>
<evidence type="ECO:0000256" key="3">
    <source>
        <dbReference type="ARBA" id="ARBA00022692"/>
    </source>
</evidence>
<keyword evidence="2" id="KW-0813">Transport</keyword>
<evidence type="ECO:0000256" key="4">
    <source>
        <dbReference type="ARBA" id="ARBA00022989"/>
    </source>
</evidence>
<dbReference type="EMBL" id="MCFK01008842">
    <property type="protein sequence ID" value="RKF55614.1"/>
    <property type="molecule type" value="Genomic_DNA"/>
</dbReference>
<organism evidence="9 10">
    <name type="scientific">Erysiphe neolycopersici</name>
    <dbReference type="NCBI Taxonomy" id="212602"/>
    <lineage>
        <taxon>Eukaryota</taxon>
        <taxon>Fungi</taxon>
        <taxon>Dikarya</taxon>
        <taxon>Ascomycota</taxon>
        <taxon>Pezizomycotina</taxon>
        <taxon>Leotiomycetes</taxon>
        <taxon>Erysiphales</taxon>
        <taxon>Erysiphaceae</taxon>
        <taxon>Erysiphe</taxon>
    </lineage>
</organism>
<dbReference type="InterPro" id="IPR011701">
    <property type="entry name" value="MFS"/>
</dbReference>
<feature type="transmembrane region" description="Helical" evidence="7">
    <location>
        <begin position="112"/>
        <end position="132"/>
    </location>
</feature>
<dbReference type="Pfam" id="PF07690">
    <property type="entry name" value="MFS_1"/>
    <property type="match status" value="1"/>
</dbReference>
<keyword evidence="5 7" id="KW-0472">Membrane</keyword>
<dbReference type="InterPro" id="IPR020846">
    <property type="entry name" value="MFS_dom"/>
</dbReference>
<evidence type="ECO:0000256" key="2">
    <source>
        <dbReference type="ARBA" id="ARBA00022448"/>
    </source>
</evidence>
<accession>A0A420HDT9</accession>
<dbReference type="PROSITE" id="PS50850">
    <property type="entry name" value="MFS"/>
    <property type="match status" value="1"/>
</dbReference>
<dbReference type="Gene3D" id="1.20.1250.20">
    <property type="entry name" value="MFS general substrate transporter like domains"/>
    <property type="match status" value="1"/>
</dbReference>
<dbReference type="InterPro" id="IPR001958">
    <property type="entry name" value="Tet-R_TetA/multi-R_MdtG-like"/>
</dbReference>
<evidence type="ECO:0000259" key="8">
    <source>
        <dbReference type="PROSITE" id="PS50850"/>
    </source>
</evidence>
<evidence type="ECO:0000313" key="10">
    <source>
        <dbReference type="Proteomes" id="UP000286134"/>
    </source>
</evidence>
<feature type="region of interest" description="Disordered" evidence="6">
    <location>
        <begin position="1"/>
        <end position="48"/>
    </location>
</feature>
<evidence type="ECO:0000256" key="1">
    <source>
        <dbReference type="ARBA" id="ARBA00004141"/>
    </source>
</evidence>
<evidence type="ECO:0000256" key="5">
    <source>
        <dbReference type="ARBA" id="ARBA00023136"/>
    </source>
</evidence>
<feature type="compositionally biased region" description="Polar residues" evidence="6">
    <location>
        <begin position="1"/>
        <end position="23"/>
    </location>
</feature>
<proteinExistence type="predicted"/>
<dbReference type="InterPro" id="IPR036259">
    <property type="entry name" value="MFS_trans_sf"/>
</dbReference>
<dbReference type="GO" id="GO:0022857">
    <property type="term" value="F:transmembrane transporter activity"/>
    <property type="evidence" value="ECO:0007669"/>
    <property type="project" value="InterPro"/>
</dbReference>
<dbReference type="Proteomes" id="UP000286134">
    <property type="component" value="Unassembled WGS sequence"/>
</dbReference>
<feature type="transmembrane region" description="Helical" evidence="7">
    <location>
        <begin position="201"/>
        <end position="225"/>
    </location>
</feature>
<dbReference type="SUPFAM" id="SSF103473">
    <property type="entry name" value="MFS general substrate transporter"/>
    <property type="match status" value="1"/>
</dbReference>
<evidence type="ECO:0000313" key="9">
    <source>
        <dbReference type="EMBL" id="RKF55614.1"/>
    </source>
</evidence>
<gene>
    <name evidence="9" type="ORF">OnM2_088040</name>
</gene>
<feature type="transmembrane region" description="Helical" evidence="7">
    <location>
        <begin position="538"/>
        <end position="558"/>
    </location>
</feature>
<feature type="transmembrane region" description="Helical" evidence="7">
    <location>
        <begin position="427"/>
        <end position="447"/>
    </location>
</feature>
<dbReference type="CDD" id="cd17330">
    <property type="entry name" value="MFS_SLC46_TetA_like"/>
    <property type="match status" value="1"/>
</dbReference>
<feature type="transmembrane region" description="Helical" evidence="7">
    <location>
        <begin position="144"/>
        <end position="161"/>
    </location>
</feature>
<name>A0A420HDT9_9PEZI</name>
<feature type="transmembrane region" description="Helical" evidence="7">
    <location>
        <begin position="357"/>
        <end position="376"/>
    </location>
</feature>
<comment type="subcellular location">
    <subcellularLocation>
        <location evidence="1">Membrane</location>
        <topology evidence="1">Multi-pass membrane protein</topology>
    </subcellularLocation>
</comment>
<dbReference type="PRINTS" id="PR01035">
    <property type="entry name" value="TCRTETA"/>
</dbReference>
<feature type="domain" description="Major facilitator superfamily (MFS) profile" evidence="8">
    <location>
        <begin position="73"/>
        <end position="563"/>
    </location>
</feature>
<dbReference type="GO" id="GO:0016020">
    <property type="term" value="C:membrane"/>
    <property type="evidence" value="ECO:0007669"/>
    <property type="project" value="UniProtKB-SubCell"/>
</dbReference>
<feature type="transmembrane region" description="Helical" evidence="7">
    <location>
        <begin position="467"/>
        <end position="490"/>
    </location>
</feature>